<accession>A0AAU7YCN0</accession>
<proteinExistence type="predicted"/>
<dbReference type="RefSeq" id="WP_021220191.1">
    <property type="nucleotide sequence ID" value="NZ_CP146285.1"/>
</dbReference>
<reference evidence="1" key="1">
    <citation type="submission" date="2023-08" db="EMBL/GenBank/DDBJ databases">
        <title>Increased levels of nutrients transform a symbiont into a lethal pathobiont.</title>
        <authorList>
            <person name="Lachnit T."/>
            <person name="Ulrich L."/>
            <person name="Willmer F.M."/>
            <person name="Hasenbein T."/>
            <person name="Steiner L.X."/>
            <person name="Wolters M."/>
            <person name="Herbst E.M."/>
            <person name="Deines P."/>
        </authorList>
    </citation>
    <scope>NUCLEOTIDE SEQUENCE</scope>
    <source>
        <strain evidence="1">T3</strain>
    </source>
</reference>
<name>A0AAU7YCN0_9PSED</name>
<protein>
    <submittedName>
        <fullName evidence="1">Uncharacterized protein</fullName>
    </submittedName>
</protein>
<evidence type="ECO:0000313" key="1">
    <source>
        <dbReference type="EMBL" id="XBY66822.1"/>
    </source>
</evidence>
<gene>
    <name evidence="1" type="ORF">ABS648_13945</name>
</gene>
<dbReference type="EMBL" id="CP158373">
    <property type="protein sequence ID" value="XBY66822.1"/>
    <property type="molecule type" value="Genomic_DNA"/>
</dbReference>
<sequence length="128" mass="14112">MSLDLYLEADDVLTVAVLERALEMAGADEINTDGQAIEALFESGLTFSTSASNDQAIYAEETKGATFLVALRCYIRIKGPAPEGSSPLDDLERIARSIAEVCLSHFLISFQFEQTLYWRDENGLHCSE</sequence>
<organism evidence="1">
    <name type="scientific">Pseudomonas solani</name>
    <dbReference type="NCBI Taxonomy" id="2731552"/>
    <lineage>
        <taxon>Bacteria</taxon>
        <taxon>Pseudomonadati</taxon>
        <taxon>Pseudomonadota</taxon>
        <taxon>Gammaproteobacteria</taxon>
        <taxon>Pseudomonadales</taxon>
        <taxon>Pseudomonadaceae</taxon>
        <taxon>Pseudomonas</taxon>
    </lineage>
</organism>
<dbReference type="AlphaFoldDB" id="A0AAU7YCN0"/>